<feature type="domain" description="TonB-dependent receptor-like beta-barrel" evidence="11">
    <location>
        <begin position="421"/>
        <end position="911"/>
    </location>
</feature>
<organism evidence="13 14">
    <name type="scientific">Adhaeribacter swui</name>
    <dbReference type="NCBI Taxonomy" id="2086471"/>
    <lineage>
        <taxon>Bacteria</taxon>
        <taxon>Pseudomonadati</taxon>
        <taxon>Bacteroidota</taxon>
        <taxon>Cytophagia</taxon>
        <taxon>Cytophagales</taxon>
        <taxon>Hymenobacteraceae</taxon>
        <taxon>Adhaeribacter</taxon>
    </lineage>
</organism>
<dbReference type="AlphaFoldDB" id="A0A7G7G8A5"/>
<evidence type="ECO:0000256" key="4">
    <source>
        <dbReference type="ARBA" id="ARBA00022692"/>
    </source>
</evidence>
<proteinExistence type="inferred from homology"/>
<dbReference type="EMBL" id="CP055156">
    <property type="protein sequence ID" value="QNF33389.1"/>
    <property type="molecule type" value="Genomic_DNA"/>
</dbReference>
<evidence type="ECO:0000256" key="1">
    <source>
        <dbReference type="ARBA" id="ARBA00004571"/>
    </source>
</evidence>
<dbReference type="NCBIfam" id="TIGR04057">
    <property type="entry name" value="SusC_RagA_signa"/>
    <property type="match status" value="1"/>
</dbReference>
<feature type="chain" id="PRO_5028991473" evidence="10">
    <location>
        <begin position="30"/>
        <end position="1074"/>
    </location>
</feature>
<keyword evidence="2 8" id="KW-0813">Transport</keyword>
<evidence type="ECO:0000256" key="2">
    <source>
        <dbReference type="ARBA" id="ARBA00022448"/>
    </source>
</evidence>
<comment type="subcellular location">
    <subcellularLocation>
        <location evidence="1 8">Cell outer membrane</location>
        <topology evidence="1 8">Multi-pass membrane protein</topology>
    </subcellularLocation>
</comment>
<dbReference type="KEGG" id="aswu:HUW51_11900"/>
<dbReference type="GO" id="GO:0009279">
    <property type="term" value="C:cell outer membrane"/>
    <property type="evidence" value="ECO:0007669"/>
    <property type="project" value="UniProtKB-SubCell"/>
</dbReference>
<dbReference type="InterPro" id="IPR023996">
    <property type="entry name" value="TonB-dep_OMP_SusC/RagA"/>
</dbReference>
<evidence type="ECO:0000256" key="5">
    <source>
        <dbReference type="ARBA" id="ARBA00023077"/>
    </source>
</evidence>
<evidence type="ECO:0000256" key="10">
    <source>
        <dbReference type="SAM" id="SignalP"/>
    </source>
</evidence>
<dbReference type="RefSeq" id="WP_185274241.1">
    <property type="nucleotide sequence ID" value="NZ_CP055156.1"/>
</dbReference>
<keyword evidence="13" id="KW-0675">Receptor</keyword>
<evidence type="ECO:0000313" key="13">
    <source>
        <dbReference type="EMBL" id="QNF33389.1"/>
    </source>
</evidence>
<keyword evidence="5 9" id="KW-0798">TonB box</keyword>
<dbReference type="PROSITE" id="PS52016">
    <property type="entry name" value="TONB_DEPENDENT_REC_3"/>
    <property type="match status" value="1"/>
</dbReference>
<dbReference type="InterPro" id="IPR036942">
    <property type="entry name" value="Beta-barrel_TonB_sf"/>
</dbReference>
<keyword evidence="10" id="KW-0732">Signal</keyword>
<keyword evidence="14" id="KW-1185">Reference proteome</keyword>
<evidence type="ECO:0000259" key="11">
    <source>
        <dbReference type="Pfam" id="PF00593"/>
    </source>
</evidence>
<accession>A0A7G7G8A5</accession>
<dbReference type="Pfam" id="PF00593">
    <property type="entry name" value="TonB_dep_Rec_b-barrel"/>
    <property type="match status" value="1"/>
</dbReference>
<reference evidence="13 14" key="1">
    <citation type="journal article" date="2018" name="Int. J. Syst. Evol. Microbiol.">
        <title>Adhaeribacter swui sp. nov., isolated from wet mud.</title>
        <authorList>
            <person name="Kim D.U."/>
            <person name="Kim K.W."/>
            <person name="Kang M.S."/>
            <person name="Kim J.Y."/>
            <person name="Jang J.H."/>
            <person name="Kim M.K."/>
        </authorList>
    </citation>
    <scope>NUCLEOTIDE SEQUENCE [LARGE SCALE GENOMIC DNA]</scope>
    <source>
        <strain evidence="13 14">KCTC 52873</strain>
    </source>
</reference>
<dbReference type="InterPro" id="IPR008969">
    <property type="entry name" value="CarboxyPept-like_regulatory"/>
</dbReference>
<dbReference type="InterPro" id="IPR012910">
    <property type="entry name" value="Plug_dom"/>
</dbReference>
<dbReference type="NCBIfam" id="TIGR04056">
    <property type="entry name" value="OMP_RagA_SusC"/>
    <property type="match status" value="1"/>
</dbReference>
<name>A0A7G7G8A5_9BACT</name>
<keyword evidence="3 8" id="KW-1134">Transmembrane beta strand</keyword>
<keyword evidence="6 8" id="KW-0472">Membrane</keyword>
<dbReference type="SUPFAM" id="SSF56935">
    <property type="entry name" value="Porins"/>
    <property type="match status" value="1"/>
</dbReference>
<dbReference type="Gene3D" id="2.60.40.1120">
    <property type="entry name" value="Carboxypeptidase-like, regulatory domain"/>
    <property type="match status" value="1"/>
</dbReference>
<feature type="signal peptide" evidence="10">
    <location>
        <begin position="1"/>
        <end position="29"/>
    </location>
</feature>
<feature type="domain" description="TonB-dependent receptor plug" evidence="12">
    <location>
        <begin position="134"/>
        <end position="240"/>
    </location>
</feature>
<dbReference type="Gene3D" id="2.40.170.20">
    <property type="entry name" value="TonB-dependent receptor, beta-barrel domain"/>
    <property type="match status" value="1"/>
</dbReference>
<dbReference type="Pfam" id="PF13715">
    <property type="entry name" value="CarbopepD_reg_2"/>
    <property type="match status" value="1"/>
</dbReference>
<dbReference type="Proteomes" id="UP000515237">
    <property type="component" value="Chromosome"/>
</dbReference>
<gene>
    <name evidence="13" type="ORF">HUW51_11900</name>
</gene>
<keyword evidence="7 8" id="KW-0998">Cell outer membrane</keyword>
<evidence type="ECO:0000256" key="6">
    <source>
        <dbReference type="ARBA" id="ARBA00023136"/>
    </source>
</evidence>
<comment type="similarity">
    <text evidence="8 9">Belongs to the TonB-dependent receptor family.</text>
</comment>
<sequence>MKKSTHSWQRKSCVLLMLLAFSGAIETKAALAYHKAVIRTVEWPISGKVVSPAGEALPGVTILVKGTTNGTTTGLDGTFSINVPEAAGTLVASYIGYTTKEQPYSGPGTLNITLSDDTKALQEVVVVGYGTQKREDVTGAISSVSAAQIEKTPVTTLDQALQGRSAGVQVTNNDAAPGAGIQVQIRGVGGFGNNDPLYVVDGYPITGGINTLNPSDIASMDILKDASATAIYGNRAANGVVIITTKRGKAGEMQISFDALTSFQTQPKMFDVLNAQQFATLAKERAAEDGINPLPEWNDPSSLRTIDWQDEIYRTGLRQNYNVALRGGSEKVQSAFSLGMVDQKGVVLGSNYRRYNASVNVDYNATKWLKASTSIKYSRSDNKTALGTGGQNAGTGIASLSNQIPTMTGNPVTDEVKDANGNYGYYDKVNNAVSYQDNLRAVIETQDQKNQNNFLLASGSLEATIAKGLRLKTNLGVNISDYSGYYFTPVNTRRLTEIPANYSQSATNSSEYLWENTIAYNKTFGDHTVDFVGGISFQDNTVRSIGGGGNGLISDRLRNLGNVQTITSIYGDQVSNSLASQFGRVSYNFQDKYLFTATVRRDGSSKFAKDNQYGVFPSGSVAWRIKNEPFLADVNAIADLKLRASYGRVGNQFGIQPFSYLGLYGTGGNSLSINNNGYPFNKKYQEGLVLTALPNPNLKWETSVQSDFGLDAAFLNNRLTLTADYYIKESRDFLLDIPVPSQTGFSTAARNVGSIRNSGLELGIEYRESANAFKYGIGFNITTVNNKVLSLYDGLDAIGNIGGLGFPSIGGNNWVQFGLSQVGGEAGAFYGFRSEGIFQTQTEIDALNRIAAEKYGPGNAYQQSTTVPGDRKFKDLNGDGRITDAGDREVLGSPIPDYFAGLNLDASYKNFDINLFLYASVGNEIFNYSKRLLETFGNPGGLGIKNIGVDYYNNRWTPTNPSNEYPRVTRADLNGNNRPSDAYIEDGSYLRLRNLQIGYTFPSALLQKIAMNKVRVFVSAQNLFTITKYSGLDPEIGQVGDPDNGGTRNVTRSGIDVGTYPNSKFFGAGLNVTF</sequence>
<dbReference type="SUPFAM" id="SSF49464">
    <property type="entry name" value="Carboxypeptidase regulatory domain-like"/>
    <property type="match status" value="1"/>
</dbReference>
<keyword evidence="4 8" id="KW-0812">Transmembrane</keyword>
<dbReference type="InterPro" id="IPR000531">
    <property type="entry name" value="Beta-barrel_TonB"/>
</dbReference>
<evidence type="ECO:0000256" key="3">
    <source>
        <dbReference type="ARBA" id="ARBA00022452"/>
    </source>
</evidence>
<evidence type="ECO:0000259" key="12">
    <source>
        <dbReference type="Pfam" id="PF07715"/>
    </source>
</evidence>
<dbReference type="InterPro" id="IPR023997">
    <property type="entry name" value="TonB-dep_OMP_SusC/RagA_CS"/>
</dbReference>
<dbReference type="Gene3D" id="2.170.130.10">
    <property type="entry name" value="TonB-dependent receptor, plug domain"/>
    <property type="match status" value="1"/>
</dbReference>
<dbReference type="InterPro" id="IPR039426">
    <property type="entry name" value="TonB-dep_rcpt-like"/>
</dbReference>
<dbReference type="InterPro" id="IPR037066">
    <property type="entry name" value="Plug_dom_sf"/>
</dbReference>
<protein>
    <submittedName>
        <fullName evidence="13">TonB-dependent receptor</fullName>
    </submittedName>
</protein>
<evidence type="ECO:0000256" key="8">
    <source>
        <dbReference type="PROSITE-ProRule" id="PRU01360"/>
    </source>
</evidence>
<dbReference type="Pfam" id="PF07715">
    <property type="entry name" value="Plug"/>
    <property type="match status" value="1"/>
</dbReference>
<evidence type="ECO:0000256" key="7">
    <source>
        <dbReference type="ARBA" id="ARBA00023237"/>
    </source>
</evidence>
<dbReference type="FunFam" id="2.170.130.10:FF:000008">
    <property type="entry name" value="SusC/RagA family TonB-linked outer membrane protein"/>
    <property type="match status" value="1"/>
</dbReference>
<evidence type="ECO:0000313" key="14">
    <source>
        <dbReference type="Proteomes" id="UP000515237"/>
    </source>
</evidence>
<evidence type="ECO:0000256" key="9">
    <source>
        <dbReference type="RuleBase" id="RU003357"/>
    </source>
</evidence>